<evidence type="ECO:0000313" key="2">
    <source>
        <dbReference type="EMBL" id="GJQ15665.1"/>
    </source>
</evidence>
<evidence type="ECO:0000259" key="1">
    <source>
        <dbReference type="Pfam" id="PF12697"/>
    </source>
</evidence>
<dbReference type="SUPFAM" id="SSF53474">
    <property type="entry name" value="alpha/beta-Hydrolases"/>
    <property type="match status" value="1"/>
</dbReference>
<dbReference type="InterPro" id="IPR029058">
    <property type="entry name" value="AB_hydrolase_fold"/>
</dbReference>
<comment type="caution">
    <text evidence="2">The sequence shown here is derived from an EMBL/GenBank/DDBJ whole genome shotgun (WGS) entry which is preliminary data.</text>
</comment>
<reference evidence="2" key="1">
    <citation type="journal article" date="2022" name="Proc. Natl. Acad. Sci. U.S.A.">
        <title>Life cycle and functional genomics of the unicellular red alga Galdieria for elucidating algal and plant evolution and industrial use.</title>
        <authorList>
            <person name="Hirooka S."/>
            <person name="Itabashi T."/>
            <person name="Ichinose T.M."/>
            <person name="Onuma R."/>
            <person name="Fujiwara T."/>
            <person name="Yamashita S."/>
            <person name="Jong L.W."/>
            <person name="Tomita R."/>
            <person name="Iwane A.H."/>
            <person name="Miyagishima S.Y."/>
        </authorList>
    </citation>
    <scope>NUCLEOTIDE SEQUENCE</scope>
    <source>
        <strain evidence="2">NBRC 102759</strain>
    </source>
</reference>
<dbReference type="Proteomes" id="UP001061958">
    <property type="component" value="Unassembled WGS sequence"/>
</dbReference>
<dbReference type="AlphaFoldDB" id="A0A9C7Q439"/>
<name>A0A9C7Q439_9RHOD</name>
<reference evidence="2" key="2">
    <citation type="submission" date="2022-01" db="EMBL/GenBank/DDBJ databases">
        <authorList>
            <person name="Hirooka S."/>
            <person name="Miyagishima S.Y."/>
        </authorList>
    </citation>
    <scope>NUCLEOTIDE SEQUENCE</scope>
    <source>
        <strain evidence="2">NBRC 102759</strain>
    </source>
</reference>
<dbReference type="PANTHER" id="PTHR46438:SF12">
    <property type="entry name" value="ALPHA_BETA-HYDROLASES SUPERFAMILY PROTEIN"/>
    <property type="match status" value="1"/>
</dbReference>
<accession>A0A9C7Q439</accession>
<feature type="domain" description="AB hydrolase-1" evidence="1">
    <location>
        <begin position="89"/>
        <end position="340"/>
    </location>
</feature>
<dbReference type="Gene3D" id="3.40.50.1820">
    <property type="entry name" value="alpha/beta hydrolase"/>
    <property type="match status" value="1"/>
</dbReference>
<proteinExistence type="predicted"/>
<gene>
    <name evidence="2" type="ORF">GpartN1_g7456.t1</name>
</gene>
<sequence length="354" mass="39983">MKSAFLTYQLTCNCVLRRSLFRGFSLNRKFTRNKLSLKRAFLVICADSSRVDKALLEKDLPLRYFPYKGFRTSYIVCSQNTEACAKIAIICVHGFGATCEHWKYNVPYLSKVFGLAYAVDLLGFGASDKPSPNGTCVAYTFEEWAAQLNAFVKEVVQKPVILIANSIGCLVAMQAAVECPQNYVGLIALNPSLRLLSKKKRRGLKALFASIVAALLRFEPFNTVFFQQLTKETVIRKILEQAYYNKSRVTDSLVKMLQKPSKDPGAKEVFVEFTNYSDGATPEELLEKLTLPVAILWGENDPWEPLTLGRNLKRFSCVRRFVTLPQVGHCPHDEAPELVNPLLEEIIKDFLSDR</sequence>
<dbReference type="InterPro" id="IPR000073">
    <property type="entry name" value="AB_hydrolase_1"/>
</dbReference>
<dbReference type="EMBL" id="BQMJ01000072">
    <property type="protein sequence ID" value="GJQ15665.1"/>
    <property type="molecule type" value="Genomic_DNA"/>
</dbReference>
<evidence type="ECO:0000313" key="3">
    <source>
        <dbReference type="Proteomes" id="UP001061958"/>
    </source>
</evidence>
<dbReference type="Pfam" id="PF12697">
    <property type="entry name" value="Abhydrolase_6"/>
    <property type="match status" value="1"/>
</dbReference>
<organism evidence="2 3">
    <name type="scientific">Galdieria partita</name>
    <dbReference type="NCBI Taxonomy" id="83374"/>
    <lineage>
        <taxon>Eukaryota</taxon>
        <taxon>Rhodophyta</taxon>
        <taxon>Bangiophyceae</taxon>
        <taxon>Galdieriales</taxon>
        <taxon>Galdieriaceae</taxon>
        <taxon>Galdieria</taxon>
    </lineage>
</organism>
<dbReference type="OrthoDB" id="408373at2759"/>
<protein>
    <recommendedName>
        <fullName evidence="1">AB hydrolase-1 domain-containing protein</fullName>
    </recommendedName>
</protein>
<keyword evidence="3" id="KW-1185">Reference proteome</keyword>
<dbReference type="PANTHER" id="PTHR46438">
    <property type="entry name" value="ALPHA/BETA-HYDROLASES SUPERFAMILY PROTEIN"/>
    <property type="match status" value="1"/>
</dbReference>